<dbReference type="PROSITE" id="PS50893">
    <property type="entry name" value="ABC_TRANSPORTER_2"/>
    <property type="match status" value="1"/>
</dbReference>
<dbReference type="GO" id="GO:0005524">
    <property type="term" value="F:ATP binding"/>
    <property type="evidence" value="ECO:0007669"/>
    <property type="project" value="UniProtKB-KW"/>
</dbReference>
<name>A0A1G8ZRU3_ACTMZ</name>
<dbReference type="InterPro" id="IPR050763">
    <property type="entry name" value="ABC_transporter_ATP-binding"/>
</dbReference>
<organism evidence="10 11">
    <name type="scientific">Actinopolyspora mzabensis</name>
    <dbReference type="NCBI Taxonomy" id="995066"/>
    <lineage>
        <taxon>Bacteria</taxon>
        <taxon>Bacillati</taxon>
        <taxon>Actinomycetota</taxon>
        <taxon>Actinomycetes</taxon>
        <taxon>Actinopolysporales</taxon>
        <taxon>Actinopolysporaceae</taxon>
        <taxon>Actinopolyspora</taxon>
    </lineage>
</organism>
<evidence type="ECO:0000256" key="3">
    <source>
        <dbReference type="ARBA" id="ARBA00022475"/>
    </source>
</evidence>
<evidence type="ECO:0000313" key="10">
    <source>
        <dbReference type="EMBL" id="SDK17829.1"/>
    </source>
</evidence>
<keyword evidence="8" id="KW-0046">Antibiotic resistance</keyword>
<keyword evidence="5 10" id="KW-0067">ATP-binding</keyword>
<dbReference type="GO" id="GO:0046677">
    <property type="term" value="P:response to antibiotic"/>
    <property type="evidence" value="ECO:0007669"/>
    <property type="project" value="UniProtKB-KW"/>
</dbReference>
<dbReference type="Pfam" id="PF00005">
    <property type="entry name" value="ABC_tran"/>
    <property type="match status" value="1"/>
</dbReference>
<accession>A0A1G8ZRU3</accession>
<dbReference type="InterPro" id="IPR017871">
    <property type="entry name" value="ABC_transporter-like_CS"/>
</dbReference>
<dbReference type="SUPFAM" id="SSF52540">
    <property type="entry name" value="P-loop containing nucleoside triphosphate hydrolases"/>
    <property type="match status" value="1"/>
</dbReference>
<protein>
    <submittedName>
        <fullName evidence="10">ABC-2 type transport system ATP-binding protein</fullName>
    </submittedName>
</protein>
<dbReference type="AlphaFoldDB" id="A0A1G8ZRU3"/>
<dbReference type="RefSeq" id="WP_092627694.1">
    <property type="nucleotide sequence ID" value="NZ_FNFM01000005.1"/>
</dbReference>
<dbReference type="CDD" id="cd03230">
    <property type="entry name" value="ABC_DR_subfamily_A"/>
    <property type="match status" value="1"/>
</dbReference>
<comment type="subcellular location">
    <subcellularLocation>
        <location evidence="1">Cell membrane</location>
        <topology evidence="1">Peripheral membrane protein</topology>
    </subcellularLocation>
</comment>
<proteinExistence type="predicted"/>
<dbReference type="OrthoDB" id="9804819at2"/>
<evidence type="ECO:0000256" key="7">
    <source>
        <dbReference type="ARBA" id="ARBA00023136"/>
    </source>
</evidence>
<dbReference type="PANTHER" id="PTHR42711">
    <property type="entry name" value="ABC TRANSPORTER ATP-BINDING PROTEIN"/>
    <property type="match status" value="1"/>
</dbReference>
<feature type="domain" description="ABC transporter" evidence="9">
    <location>
        <begin position="10"/>
        <end position="235"/>
    </location>
</feature>
<reference evidence="11" key="1">
    <citation type="submission" date="2016-10" db="EMBL/GenBank/DDBJ databases">
        <authorList>
            <person name="Varghese N."/>
            <person name="Submissions S."/>
        </authorList>
    </citation>
    <scope>NUCLEOTIDE SEQUENCE [LARGE SCALE GENOMIC DNA]</scope>
    <source>
        <strain evidence="11">DSM 45460</strain>
    </source>
</reference>
<dbReference type="GO" id="GO:0005886">
    <property type="term" value="C:plasma membrane"/>
    <property type="evidence" value="ECO:0007669"/>
    <property type="project" value="UniProtKB-SubCell"/>
</dbReference>
<dbReference type="InterPro" id="IPR027417">
    <property type="entry name" value="P-loop_NTPase"/>
</dbReference>
<dbReference type="FunFam" id="3.40.50.300:FF:000589">
    <property type="entry name" value="ABC transporter, ATP-binding subunit"/>
    <property type="match status" value="1"/>
</dbReference>
<evidence type="ECO:0000256" key="8">
    <source>
        <dbReference type="ARBA" id="ARBA00023251"/>
    </source>
</evidence>
<keyword evidence="3" id="KW-1003">Cell membrane</keyword>
<evidence type="ECO:0000256" key="1">
    <source>
        <dbReference type="ARBA" id="ARBA00004202"/>
    </source>
</evidence>
<dbReference type="Proteomes" id="UP000199213">
    <property type="component" value="Unassembled WGS sequence"/>
</dbReference>
<dbReference type="InterPro" id="IPR003439">
    <property type="entry name" value="ABC_transporter-like_ATP-bd"/>
</dbReference>
<gene>
    <name evidence="10" type="ORF">SAMN04487820_105104</name>
</gene>
<keyword evidence="2" id="KW-0813">Transport</keyword>
<sequence length="312" mass="33742">MNPDADSAAVRARGLTKRFGGDTAVSEIDLHLARGEMLALLGPNGAGKTTTVEICEGFLRPDAGQVRVLGLDPVDQGARLRPRIGVMPQGGGAYPGVRTEEMLRLVAACCAEPLDPAWLLDVLGLHGARTIPYKRLSGGQQQRLSLACALVGRPELVFLDEPTAGMDAHARNLVWELMSALRADGVGVLLTTHLMDEAETLADRVMIVDHGRVLARGTPEELTSGNEQHRELHFRARPKLNLEPLLTALPEGCSAREVRPGQYLVRGHIDPQTVSTVTAWCAQHGVMADELRIGRRSLEDVFLELTGRGLRA</sequence>
<keyword evidence="4" id="KW-0547">Nucleotide-binding</keyword>
<dbReference type="PROSITE" id="PS00211">
    <property type="entry name" value="ABC_TRANSPORTER_1"/>
    <property type="match status" value="1"/>
</dbReference>
<keyword evidence="6" id="KW-1278">Translocase</keyword>
<evidence type="ECO:0000256" key="4">
    <source>
        <dbReference type="ARBA" id="ARBA00022741"/>
    </source>
</evidence>
<evidence type="ECO:0000256" key="5">
    <source>
        <dbReference type="ARBA" id="ARBA00022840"/>
    </source>
</evidence>
<dbReference type="Gene3D" id="3.40.50.300">
    <property type="entry name" value="P-loop containing nucleotide triphosphate hydrolases"/>
    <property type="match status" value="1"/>
</dbReference>
<keyword evidence="7" id="KW-0472">Membrane</keyword>
<evidence type="ECO:0000313" key="11">
    <source>
        <dbReference type="Proteomes" id="UP000199213"/>
    </source>
</evidence>
<evidence type="ECO:0000256" key="2">
    <source>
        <dbReference type="ARBA" id="ARBA00022448"/>
    </source>
</evidence>
<keyword evidence="11" id="KW-1185">Reference proteome</keyword>
<dbReference type="InterPro" id="IPR003593">
    <property type="entry name" value="AAA+_ATPase"/>
</dbReference>
<dbReference type="EMBL" id="FNFM01000005">
    <property type="protein sequence ID" value="SDK17829.1"/>
    <property type="molecule type" value="Genomic_DNA"/>
</dbReference>
<dbReference type="PANTHER" id="PTHR42711:SF16">
    <property type="entry name" value="ABC TRANSPORTER ATP-BINDING PROTEIN"/>
    <property type="match status" value="1"/>
</dbReference>
<evidence type="ECO:0000256" key="6">
    <source>
        <dbReference type="ARBA" id="ARBA00022967"/>
    </source>
</evidence>
<dbReference type="SMART" id="SM00382">
    <property type="entry name" value="AAA"/>
    <property type="match status" value="1"/>
</dbReference>
<evidence type="ECO:0000259" key="9">
    <source>
        <dbReference type="PROSITE" id="PS50893"/>
    </source>
</evidence>
<dbReference type="GO" id="GO:0016887">
    <property type="term" value="F:ATP hydrolysis activity"/>
    <property type="evidence" value="ECO:0007669"/>
    <property type="project" value="InterPro"/>
</dbReference>